<dbReference type="SUPFAM" id="SSF52980">
    <property type="entry name" value="Restriction endonuclease-like"/>
    <property type="match status" value="1"/>
</dbReference>
<dbReference type="Pfam" id="PF08814">
    <property type="entry name" value="XisH"/>
    <property type="match status" value="1"/>
</dbReference>
<dbReference type="InterPro" id="IPR011856">
    <property type="entry name" value="tRNA_endonuc-like_dom_sf"/>
</dbReference>
<evidence type="ECO:0008006" key="3">
    <source>
        <dbReference type="Google" id="ProtNLM"/>
    </source>
</evidence>
<dbReference type="GO" id="GO:0003676">
    <property type="term" value="F:nucleic acid binding"/>
    <property type="evidence" value="ECO:0007669"/>
    <property type="project" value="InterPro"/>
</dbReference>
<dbReference type="EMBL" id="CAQL01001237">
    <property type="protein sequence ID" value="CCQ59468.1"/>
    <property type="molecule type" value="Genomic_DNA"/>
</dbReference>
<protein>
    <recommendedName>
        <fullName evidence="3">FdxN element excision controlling factor protein</fullName>
    </recommendedName>
</protein>
<sequence length="39" mass="4386">MPAKDIYHDAVKNALIKDGWKITDDPLILSIGKKTYLSI</sequence>
<reference evidence="1 2" key="2">
    <citation type="submission" date="2013-09" db="EMBL/GenBank/DDBJ databases">
        <title>Whole genome comparison of six Crocosphaera watsonii strains with differing phenotypes.</title>
        <authorList>
            <person name="Bench S.R."/>
            <person name="Heller P."/>
            <person name="Frank I."/>
            <person name="Arciniega M."/>
            <person name="Shilova I.N."/>
            <person name="Zehr J.P."/>
        </authorList>
    </citation>
    <scope>NUCLEOTIDE SEQUENCE [LARGE SCALE GENOMIC DNA]</scope>
    <source>
        <strain evidence="1 2">WH 0005</strain>
    </source>
</reference>
<comment type="caution">
    <text evidence="1">The sequence shown here is derived from an EMBL/GenBank/DDBJ whole genome shotgun (WGS) entry which is preliminary data.</text>
</comment>
<gene>
    <name evidence="1" type="ORF">CWATWH0005_1292</name>
</gene>
<dbReference type="Proteomes" id="UP000017981">
    <property type="component" value="Unassembled WGS sequence"/>
</dbReference>
<dbReference type="InterPro" id="IPR014919">
    <property type="entry name" value="XisH"/>
</dbReference>
<organism evidence="1 2">
    <name type="scientific">Crocosphaera watsonii WH 0005</name>
    <dbReference type="NCBI Taxonomy" id="423472"/>
    <lineage>
        <taxon>Bacteria</taxon>
        <taxon>Bacillati</taxon>
        <taxon>Cyanobacteriota</taxon>
        <taxon>Cyanophyceae</taxon>
        <taxon>Oscillatoriophycideae</taxon>
        <taxon>Chroococcales</taxon>
        <taxon>Aphanothecaceae</taxon>
        <taxon>Crocosphaera</taxon>
    </lineage>
</organism>
<dbReference type="Gene3D" id="3.40.1350.10">
    <property type="match status" value="1"/>
</dbReference>
<dbReference type="AlphaFoldDB" id="T2J2G8"/>
<name>T2J2G8_CROWT</name>
<reference evidence="1 2" key="1">
    <citation type="submission" date="2013-01" db="EMBL/GenBank/DDBJ databases">
        <authorList>
            <person name="Bench S."/>
        </authorList>
    </citation>
    <scope>NUCLEOTIDE SEQUENCE [LARGE SCALE GENOMIC DNA]</scope>
    <source>
        <strain evidence="1 2">WH 0005</strain>
    </source>
</reference>
<evidence type="ECO:0000313" key="2">
    <source>
        <dbReference type="Proteomes" id="UP000017981"/>
    </source>
</evidence>
<evidence type="ECO:0000313" key="1">
    <source>
        <dbReference type="EMBL" id="CCQ59468.1"/>
    </source>
</evidence>
<dbReference type="InterPro" id="IPR011335">
    <property type="entry name" value="Restrct_endonuc-II-like"/>
</dbReference>
<accession>T2J2G8</accession>
<proteinExistence type="predicted"/>